<dbReference type="Pfam" id="PF14844">
    <property type="entry name" value="PH_BEACH"/>
    <property type="match status" value="1"/>
</dbReference>
<evidence type="ECO:0000256" key="4">
    <source>
        <dbReference type="ARBA" id="ARBA00022574"/>
    </source>
</evidence>
<evidence type="ECO:0000256" key="6">
    <source>
        <dbReference type="ARBA" id="ARBA00023136"/>
    </source>
</evidence>
<dbReference type="SMART" id="SM01026">
    <property type="entry name" value="Beach"/>
    <property type="match status" value="1"/>
</dbReference>
<dbReference type="SUPFAM" id="SSF50978">
    <property type="entry name" value="WD40 repeat-like"/>
    <property type="match status" value="1"/>
</dbReference>
<name>A0A8C4HW95_DICLA</name>
<dbReference type="InterPro" id="IPR046851">
    <property type="entry name" value="NBCH_WD40"/>
</dbReference>
<accession>A0A8C4HW95</accession>
<comment type="similarity">
    <text evidence="2">Belongs to the WD repeat neurobeachin family.</text>
</comment>
<keyword evidence="15" id="KW-1185">Reference proteome</keyword>
<feature type="compositionally biased region" description="Basic and acidic residues" evidence="11">
    <location>
        <begin position="965"/>
        <end position="982"/>
    </location>
</feature>
<comment type="subcellular location">
    <subcellularLocation>
        <location evidence="1">Membrane</location>
        <topology evidence="1">Peripheral membrane protein</topology>
    </subcellularLocation>
</comment>
<feature type="compositionally biased region" description="Polar residues" evidence="11">
    <location>
        <begin position="1575"/>
        <end position="1588"/>
    </location>
</feature>
<dbReference type="InterPro" id="IPR001680">
    <property type="entry name" value="WD40_rpt"/>
</dbReference>
<feature type="region of interest" description="Disordered" evidence="11">
    <location>
        <begin position="1946"/>
        <end position="1975"/>
    </location>
</feature>
<dbReference type="GO" id="GO:0008104">
    <property type="term" value="P:intracellular protein localization"/>
    <property type="evidence" value="ECO:0007669"/>
    <property type="project" value="TreeGrafter"/>
</dbReference>
<dbReference type="CDD" id="cd06071">
    <property type="entry name" value="Beach"/>
    <property type="match status" value="1"/>
</dbReference>
<dbReference type="Proteomes" id="UP000694389">
    <property type="component" value="Unassembled WGS sequence"/>
</dbReference>
<feature type="compositionally biased region" description="Polar residues" evidence="11">
    <location>
        <begin position="936"/>
        <end position="945"/>
    </location>
</feature>
<dbReference type="Gene3D" id="2.130.10.10">
    <property type="entry name" value="YVTN repeat-like/Quinoprotein amine dehydrogenase"/>
    <property type="match status" value="2"/>
</dbReference>
<evidence type="ECO:0000256" key="2">
    <source>
        <dbReference type="ARBA" id="ARBA00008498"/>
    </source>
</evidence>
<comment type="subunit">
    <text evidence="7">Interacts with RII subunit of PKA.</text>
</comment>
<evidence type="ECO:0000259" key="13">
    <source>
        <dbReference type="PROSITE" id="PS51783"/>
    </source>
</evidence>
<dbReference type="InterPro" id="IPR023362">
    <property type="entry name" value="PH-BEACH_dom"/>
</dbReference>
<organism evidence="14 15">
    <name type="scientific">Dicentrarchus labrax</name>
    <name type="common">European seabass</name>
    <name type="synonym">Morone labrax</name>
    <dbReference type="NCBI Taxonomy" id="13489"/>
    <lineage>
        <taxon>Eukaryota</taxon>
        <taxon>Metazoa</taxon>
        <taxon>Chordata</taxon>
        <taxon>Craniata</taxon>
        <taxon>Vertebrata</taxon>
        <taxon>Euteleostomi</taxon>
        <taxon>Actinopterygii</taxon>
        <taxon>Neopterygii</taxon>
        <taxon>Teleostei</taxon>
        <taxon>Neoteleostei</taxon>
        <taxon>Acanthomorphata</taxon>
        <taxon>Eupercaria</taxon>
        <taxon>Moronidae</taxon>
        <taxon>Dicentrarchus</taxon>
    </lineage>
</organism>
<feature type="compositionally biased region" description="Low complexity" evidence="11">
    <location>
        <begin position="1235"/>
        <end position="1261"/>
    </location>
</feature>
<dbReference type="GO" id="GO:0005829">
    <property type="term" value="C:cytosol"/>
    <property type="evidence" value="ECO:0007669"/>
    <property type="project" value="TreeGrafter"/>
</dbReference>
<dbReference type="FunFam" id="1.10.1540.10:FF:000001">
    <property type="entry name" value="neurobeachin isoform X1"/>
    <property type="match status" value="1"/>
</dbReference>
<dbReference type="PANTHER" id="PTHR13743">
    <property type="entry name" value="BEIGE/BEACH-RELATED"/>
    <property type="match status" value="1"/>
</dbReference>
<proteinExistence type="inferred from homology"/>
<dbReference type="InterPro" id="IPR036322">
    <property type="entry name" value="WD40_repeat_dom_sf"/>
</dbReference>
<dbReference type="Pfam" id="PF13385">
    <property type="entry name" value="Laminin_G_3"/>
    <property type="match status" value="1"/>
</dbReference>
<gene>
    <name evidence="14" type="primary">lrba</name>
</gene>
<feature type="compositionally biased region" description="Polar residues" evidence="11">
    <location>
        <begin position="918"/>
        <end position="929"/>
    </location>
</feature>
<evidence type="ECO:0000313" key="14">
    <source>
        <dbReference type="Ensembl" id="ENSDLAP00005048887.2"/>
    </source>
</evidence>
<dbReference type="Pfam" id="PF20425">
    <property type="entry name" value="Neurobeachin"/>
    <property type="match status" value="1"/>
</dbReference>
<evidence type="ECO:0000256" key="5">
    <source>
        <dbReference type="ARBA" id="ARBA00022737"/>
    </source>
</evidence>
<feature type="compositionally biased region" description="Low complexity" evidence="11">
    <location>
        <begin position="1154"/>
        <end position="1164"/>
    </location>
</feature>
<dbReference type="Pfam" id="PF15787">
    <property type="entry name" value="DUF4704"/>
    <property type="match status" value="1"/>
</dbReference>
<dbReference type="InterPro" id="IPR036372">
    <property type="entry name" value="BEACH_dom_sf"/>
</dbReference>
<feature type="repeat" description="WD" evidence="10">
    <location>
        <begin position="2694"/>
        <end position="2731"/>
    </location>
</feature>
<dbReference type="Ensembl" id="ENSDLAT00005052114.2">
    <property type="protein sequence ID" value="ENSDLAP00005048887.2"/>
    <property type="gene ID" value="ENSDLAG00005020346.2"/>
</dbReference>
<evidence type="ECO:0000256" key="1">
    <source>
        <dbReference type="ARBA" id="ARBA00004170"/>
    </source>
</evidence>
<feature type="domain" description="BEACH" evidence="12">
    <location>
        <begin position="2114"/>
        <end position="2403"/>
    </location>
</feature>
<dbReference type="Pfam" id="PF06469">
    <property type="entry name" value="DUF1088"/>
    <property type="match status" value="1"/>
</dbReference>
<dbReference type="PANTHER" id="PTHR13743:SF64">
    <property type="entry name" value="LIPOPOLYSACCHARIDE-RESPONSIVE AND BEIGE-LIKE ANCHOR PROTEIN"/>
    <property type="match status" value="1"/>
</dbReference>
<feature type="domain" description="BEACH-type PH" evidence="13">
    <location>
        <begin position="1987"/>
        <end position="2095"/>
    </location>
</feature>
<feature type="compositionally biased region" description="Polar residues" evidence="11">
    <location>
        <begin position="1121"/>
        <end position="1133"/>
    </location>
</feature>
<dbReference type="GeneTree" id="ENSGT00940000154778"/>
<dbReference type="InterPro" id="IPR016024">
    <property type="entry name" value="ARM-type_fold"/>
</dbReference>
<dbReference type="InterPro" id="IPR000409">
    <property type="entry name" value="BEACH_dom"/>
</dbReference>
<dbReference type="InterPro" id="IPR046852">
    <property type="entry name" value="Neurobeachin_a-sol"/>
</dbReference>
<feature type="compositionally biased region" description="Basic and acidic residues" evidence="11">
    <location>
        <begin position="947"/>
        <end position="957"/>
    </location>
</feature>
<feature type="region of interest" description="Disordered" evidence="11">
    <location>
        <begin position="1229"/>
        <end position="1264"/>
    </location>
</feature>
<dbReference type="InterPro" id="IPR013320">
    <property type="entry name" value="ConA-like_dom_sf"/>
</dbReference>
<dbReference type="FunFam" id="2.30.29.30:FF:000059">
    <property type="entry name" value="neurobeachin isoform X1"/>
    <property type="match status" value="1"/>
</dbReference>
<dbReference type="InterPro" id="IPR050865">
    <property type="entry name" value="BEACH_Domain"/>
</dbReference>
<evidence type="ECO:0000256" key="10">
    <source>
        <dbReference type="PROSITE-ProRule" id="PRU00221"/>
    </source>
</evidence>
<dbReference type="SUPFAM" id="SSF50729">
    <property type="entry name" value="PH domain-like"/>
    <property type="match status" value="1"/>
</dbReference>
<dbReference type="PROSITE" id="PS50082">
    <property type="entry name" value="WD_REPEATS_2"/>
    <property type="match status" value="1"/>
</dbReference>
<keyword evidence="6" id="KW-0472">Membrane</keyword>
<evidence type="ECO:0000256" key="11">
    <source>
        <dbReference type="SAM" id="MobiDB-lite"/>
    </source>
</evidence>
<dbReference type="SUPFAM" id="SSF81837">
    <property type="entry name" value="BEACH domain"/>
    <property type="match status" value="1"/>
</dbReference>
<dbReference type="InterPro" id="IPR031570">
    <property type="entry name" value="NBEA/BDCP_DUF4704"/>
</dbReference>
<keyword evidence="5" id="KW-0677">Repeat</keyword>
<protein>
    <recommendedName>
        <fullName evidence="8">Neurobeachin</fullName>
    </recommendedName>
    <alternativeName>
        <fullName evidence="9">Lysosomal-trafficking regulator 2</fullName>
    </alternativeName>
</protein>
<dbReference type="GO" id="GO:0016020">
    <property type="term" value="C:membrane"/>
    <property type="evidence" value="ECO:0007669"/>
    <property type="project" value="UniProtKB-SubCell"/>
</dbReference>
<dbReference type="SUPFAM" id="SSF49899">
    <property type="entry name" value="Concanavalin A-like lectins/glucanases"/>
    <property type="match status" value="1"/>
</dbReference>
<feature type="region of interest" description="Disordered" evidence="11">
    <location>
        <begin position="1571"/>
        <end position="1590"/>
    </location>
</feature>
<feature type="region of interest" description="Disordered" evidence="11">
    <location>
        <begin position="1041"/>
        <end position="1204"/>
    </location>
</feature>
<dbReference type="FunFam" id="2.130.10.10:FF:000036">
    <property type="entry name" value="Neurobeachin isoform A"/>
    <property type="match status" value="1"/>
</dbReference>
<dbReference type="PROSITE" id="PS50197">
    <property type="entry name" value="BEACH"/>
    <property type="match status" value="1"/>
</dbReference>
<dbReference type="FunFam" id="2.60.120.200:FF:000010">
    <property type="entry name" value="neurobeachin isoform X2"/>
    <property type="match status" value="1"/>
</dbReference>
<reference evidence="14" key="2">
    <citation type="submission" date="2025-09" db="UniProtKB">
        <authorList>
            <consortium name="Ensembl"/>
        </authorList>
    </citation>
    <scope>IDENTIFICATION</scope>
</reference>
<feature type="compositionally biased region" description="Basic and acidic residues" evidence="11">
    <location>
        <begin position="1072"/>
        <end position="1094"/>
    </location>
</feature>
<evidence type="ECO:0000256" key="9">
    <source>
        <dbReference type="ARBA" id="ARBA00080802"/>
    </source>
</evidence>
<dbReference type="InterPro" id="IPR010508">
    <property type="entry name" value="NBEA-like_DUF1088"/>
</dbReference>
<evidence type="ECO:0000256" key="8">
    <source>
        <dbReference type="ARBA" id="ARBA00073055"/>
    </source>
</evidence>
<feature type="compositionally biased region" description="Low complexity" evidence="11">
    <location>
        <begin position="1058"/>
        <end position="1067"/>
    </location>
</feature>
<evidence type="ECO:0000256" key="7">
    <source>
        <dbReference type="ARBA" id="ARBA00065599"/>
    </source>
</evidence>
<dbReference type="SMART" id="SM00320">
    <property type="entry name" value="WD40"/>
    <property type="match status" value="4"/>
</dbReference>
<keyword evidence="4 10" id="KW-0853">WD repeat</keyword>
<evidence type="ECO:0000256" key="3">
    <source>
        <dbReference type="ARBA" id="ARBA00022553"/>
    </source>
</evidence>
<dbReference type="Pfam" id="PF02138">
    <property type="entry name" value="Beach"/>
    <property type="match status" value="1"/>
</dbReference>
<dbReference type="InterPro" id="IPR015943">
    <property type="entry name" value="WD40/YVTN_repeat-like_dom_sf"/>
</dbReference>
<dbReference type="Gene3D" id="2.60.120.200">
    <property type="match status" value="1"/>
</dbReference>
<feature type="compositionally biased region" description="Basic and acidic residues" evidence="11">
    <location>
        <begin position="1104"/>
        <end position="1117"/>
    </location>
</feature>
<dbReference type="Pfam" id="PF20426">
    <property type="entry name" value="NBCH_WD40"/>
    <property type="match status" value="1"/>
</dbReference>
<dbReference type="Gene3D" id="2.30.29.30">
    <property type="entry name" value="Pleckstrin-homology domain (PH domain)/Phosphotyrosine-binding domain (PTB)"/>
    <property type="match status" value="1"/>
</dbReference>
<reference evidence="14" key="1">
    <citation type="submission" date="2025-08" db="UniProtKB">
        <authorList>
            <consortium name="Ensembl"/>
        </authorList>
    </citation>
    <scope>IDENTIFICATION</scope>
</reference>
<feature type="compositionally biased region" description="Polar residues" evidence="11">
    <location>
        <begin position="1953"/>
        <end position="1963"/>
    </location>
</feature>
<dbReference type="CDD" id="cd01201">
    <property type="entry name" value="PH_BEACH"/>
    <property type="match status" value="1"/>
</dbReference>
<feature type="compositionally biased region" description="Low complexity" evidence="11">
    <location>
        <begin position="1179"/>
        <end position="1191"/>
    </location>
</feature>
<dbReference type="GO" id="GO:0019901">
    <property type="term" value="F:protein kinase binding"/>
    <property type="evidence" value="ECO:0007669"/>
    <property type="project" value="TreeGrafter"/>
</dbReference>
<sequence length="2778" mass="309098">MASEEAAGAAQPGDGKDGRSGAMALNPGVPIRGIRMKFAVLAGLVEVGEVSNRDIVETVFNLLVGGQFDLEMNFIIQEPESIVCMVELLDKCEPTCQAEVWSIFTAILKKSVRNLQACTDVGLIQEVLQRIATTDSMIADLLVDMLGVLASYSITVKELKLFFSKLQGEKGQWPHHAVKLLSVLKYMAHRNGPDSFFSFPGKNAAAIALPPIAKWPYQNGFTFHTWLRMDPLNNINVDKDKPYLYCFRTNKGLGYSAHFVGGCLIVTSLKSKGKGFQHCVKYDFKPQKWYMVTLVHIYNRWKNSEISCYVNGELASFGDIAWFVNTSDTFDKCFLGSSETADANRVFCGQFGAVYLFGEALSAAQILAIYQLGPGYQGTFKYKAESDLLFAEHHKTLLYDGKLSSSIAFTYNPRATDAQLCLESSPKDNASIFVHSPHALMLQDVKAVVTHSVQSGIHSIGGVQVLFPLFAQLDHCQPSSHELDTSVCCTLLSFVMELLKNSVAMQEQVLACKGFLVIGYTLEKSSKVHVTRPVLDIVLAFSRYLSNLQNGILLLKQLCDHILFNPAIWIHAPAKVQLTLYTYLATEFISTVTIYNTIRRVGTVLQVMHTLKYYYWVINPQDRSGVVPKGLDGPRPNQKEIFSLRAFLLLFVKQLIMKDHGVKEDELQSILNYLLTMHEDDNLMDVLQLLVALMSEHPGSMVQAFDQRNGIRVIYKLLASKSEGIRVQTLKVMGYFLKHMPQKRKAEVMLSHGLFSLLTERLMLHSSHFTMTTYNVLFEILTEQICTQVIHKQHPDPDSTVKILNPQILKVIAALLKNSPPSPESMEVRRVFLSDMIKLFNNSRENRRSLLQCSVWQEWMLSLCFINPRNSEEQKITEMVYAIFRILLYHAIKYEWGGWRVWVDTLSITHSKVREQSIETNKQEPVTETSADKSTESLQTSVSDQPTDDKKAMEVIRDSATASASDDRKAPVTDEEKSEGNKGESSNSMAEDSLNEADAELPVVSEQEGKTDQTSPEAAACLDNSVLGGASVFNEDLVDVSSVSDQINPSDADDSQEESSYASAAAGDEGEVEKKEDKHEDDEGKKNYEMKTDEEKDEEQEVGVQEKTEESETEEKQVSGSESQTPPAETPEQSIPEPPKEEVKDEQSSSTIETATADQQASDTTPPPAAQEDQTVSDPTSPSQPSETTGTTEEETLSSSADNSVNKTKEIKIARLDVSNVALDTERLELKETSTTETSQGQPAAAAAGGSSGQQREGSTSAPRSTMFRIPEFRWSHMHQRLLTDLLFSIETDVQMWRSHSTKTILDFVNSSENVVFVHNSIHLISQVVDNLIMACGGILPLLSAATSSSHELENIEPSQGLTVEASVTFLQRLVNLVDVLIFASSLNFTEIEAEKNMSSGGILRQCLRLVCAMAVRNCLECQQVQFKHNTEGSTKIHSNYNGLIFMQSPVDAVTGGMSSVRDWDRLLQDMDINRLRAVVFRDIEDSKQAQFLALAVVYFISVLMVSKYRDILEPHNDKKHPQRSQSARSTGIQKLENEFSAAGFSFVLLLFSVLVENGVSLRRYDSGIGDDHTSTAASEADLSSSGMTHGPDAISEALSTLSSEVRPSLPTDSKGKNVKDILRSLVSSQADDIMVDPNLLPPAFLGVGDVGRESSQFRSFDRSVIVAPKKAGMAPSPGTSTPVPAATAASVSGGTSIDSVAVVSSGDAAESTTAESAASDISERLEHALEKAAPLLREIFVDFAPFLSRTLLGSHGQELLIEGTSLVCMKSSSSVVELVMLLCSQEWQNSIQKNAGLAFIELVNEGRLLSHTMKDHLVRVANEAEFILSRQRAEDIHKHAEFESNCAQYAAEKRDEEKMCDHLIRAAKYRDHVTATQLIQKIVNILTDKHGAWGSSSISRPREFWRLDYWEDDLRRRRRFIRNPSGSTHSEAILKAAAEHASEEDVLKGKQSIRSQALGNQNSESETLLDGDDDTLSSLEEKDLENLTGPVNLSASAQLVAPAVVVKGTLSITASELYFEVDEDEPGFKAIDPKILAYTEGLHGKWLFTEIRAIFSRRYLLQNTALEIFMANRTAVMLNFPDAATVKKVVHSLPRVGVGTSFGLPQTRRISLATPKQLFKAANMTQRWQRREISNFEYLIFLNTISGRTFNDLNQYPVFPWVITNYDSEELDLTLPSNFRDLSKPIGALNPKRAAFFSDRYESWEDDQVPKFHYGTHYSTSSFTLMWLLRIEPFTTFFLNFQGGKFDHADRTFSSVSRAWRNCQRDTSDVKELIPEFYYLPEMFVNANSYNLGVMEDGTVVSDVELPPWAKSPEEFVRINRLALESEFVSCQLHQWIDLIFGYKQQGPEATRALNVFYYLTYEGAVNLSSISDPMLREAVESQIRSFGQTPCQLLIEPHPPRSSAMQVTPMMFTEQMQQDVIMVLKFPSNSPVTHVAANTQPGLTSAAIITVTANRLFAVNKWHGLTGHQSSTVQDQQYQLPVEIDPLIASNVGSHRRQISDLLDQSIQISSQCFVITADNRFILLCGFWDKSFRVYSTDSGKLTQIVFGHRDVVTCLARSESYIGGDCYVLSGSRDATLLLWYWNGKNNSIGESPGTEFTTPRAILTGHDCEVTCASVCAELGLVISGCKEGPCLIHSMNGDLLRTLEGPERCLRPRLIQSSTEGNCMIYYDKGQFCLFSVNGKLLGHMEVEDSIKAMLLSRDGQYLLTGGDGGVVSVWQVHNLKQLFTYPGCDAGIRSMAMSHDQRCIITGMASGSIVLFYNDFNRWHHEYQTRY</sequence>
<dbReference type="PROSITE" id="PS51783">
    <property type="entry name" value="PH_BEACH"/>
    <property type="match status" value="1"/>
</dbReference>
<dbReference type="InterPro" id="IPR011993">
    <property type="entry name" value="PH-like_dom_sf"/>
</dbReference>
<feature type="region of interest" description="Disordered" evidence="11">
    <location>
        <begin position="1"/>
        <end position="22"/>
    </location>
</feature>
<feature type="region of interest" description="Disordered" evidence="11">
    <location>
        <begin position="916"/>
        <end position="1022"/>
    </location>
</feature>
<keyword evidence="3" id="KW-0597">Phosphoprotein</keyword>
<evidence type="ECO:0000313" key="15">
    <source>
        <dbReference type="Proteomes" id="UP000694389"/>
    </source>
</evidence>
<evidence type="ECO:0000259" key="12">
    <source>
        <dbReference type="PROSITE" id="PS50197"/>
    </source>
</evidence>
<dbReference type="Gene3D" id="1.25.10.10">
    <property type="entry name" value="Leucine-rich Repeat Variant"/>
    <property type="match status" value="1"/>
</dbReference>
<dbReference type="Gene3D" id="1.10.1540.10">
    <property type="entry name" value="BEACH domain"/>
    <property type="match status" value="1"/>
</dbReference>
<dbReference type="SUPFAM" id="SSF48371">
    <property type="entry name" value="ARM repeat"/>
    <property type="match status" value="1"/>
</dbReference>
<feature type="compositionally biased region" description="Basic and acidic residues" evidence="11">
    <location>
        <begin position="1138"/>
        <end position="1147"/>
    </location>
</feature>
<dbReference type="InterPro" id="IPR011989">
    <property type="entry name" value="ARM-like"/>
</dbReference>